<feature type="non-terminal residue" evidence="1">
    <location>
        <position position="50"/>
    </location>
</feature>
<dbReference type="AlphaFoldDB" id="A0ABD0RL37"/>
<sequence length="50" mass="5910">MSGVNDARYVHYYLQQQNTSIVQWEIFLSSPAPEWTQWRSDCYGTLRAVL</sequence>
<gene>
    <name evidence="1" type="ORF">M9458_007107</name>
</gene>
<evidence type="ECO:0000313" key="1">
    <source>
        <dbReference type="EMBL" id="KAL0198567.1"/>
    </source>
</evidence>
<dbReference type="EMBL" id="JAMKFB020000003">
    <property type="protein sequence ID" value="KAL0198567.1"/>
    <property type="molecule type" value="Genomic_DNA"/>
</dbReference>
<organism evidence="1 2">
    <name type="scientific">Cirrhinus mrigala</name>
    <name type="common">Mrigala</name>
    <dbReference type="NCBI Taxonomy" id="683832"/>
    <lineage>
        <taxon>Eukaryota</taxon>
        <taxon>Metazoa</taxon>
        <taxon>Chordata</taxon>
        <taxon>Craniata</taxon>
        <taxon>Vertebrata</taxon>
        <taxon>Euteleostomi</taxon>
        <taxon>Actinopterygii</taxon>
        <taxon>Neopterygii</taxon>
        <taxon>Teleostei</taxon>
        <taxon>Ostariophysi</taxon>
        <taxon>Cypriniformes</taxon>
        <taxon>Cyprinidae</taxon>
        <taxon>Labeoninae</taxon>
        <taxon>Labeonini</taxon>
        <taxon>Cirrhinus</taxon>
    </lineage>
</organism>
<protein>
    <submittedName>
        <fullName evidence="1">Uncharacterized protein</fullName>
    </submittedName>
</protein>
<name>A0ABD0RL37_CIRMR</name>
<dbReference type="Proteomes" id="UP001529510">
    <property type="component" value="Unassembled WGS sequence"/>
</dbReference>
<accession>A0ABD0RL37</accession>
<reference evidence="1 2" key="1">
    <citation type="submission" date="2024-05" db="EMBL/GenBank/DDBJ databases">
        <title>Genome sequencing and assembly of Indian major carp, Cirrhinus mrigala (Hamilton, 1822).</title>
        <authorList>
            <person name="Mohindra V."/>
            <person name="Chowdhury L.M."/>
            <person name="Lal K."/>
            <person name="Jena J.K."/>
        </authorList>
    </citation>
    <scope>NUCLEOTIDE SEQUENCE [LARGE SCALE GENOMIC DNA]</scope>
    <source>
        <strain evidence="1">CM1030</strain>
        <tissue evidence="1">Blood</tissue>
    </source>
</reference>
<evidence type="ECO:0000313" key="2">
    <source>
        <dbReference type="Proteomes" id="UP001529510"/>
    </source>
</evidence>
<comment type="caution">
    <text evidence="1">The sequence shown here is derived from an EMBL/GenBank/DDBJ whole genome shotgun (WGS) entry which is preliminary data.</text>
</comment>
<proteinExistence type="predicted"/>
<keyword evidence="2" id="KW-1185">Reference proteome</keyword>